<evidence type="ECO:0000313" key="1">
    <source>
        <dbReference type="EMBL" id="KMQ79992.1"/>
    </source>
</evidence>
<accession>A0ABR5HKQ2</accession>
<comment type="caution">
    <text evidence="1">The sequence shown here is derived from an EMBL/GenBank/DDBJ whole genome shotgun (WGS) entry which is preliminary data.</text>
</comment>
<name>A0ABR5HKQ2_9BURK</name>
<proteinExistence type="predicted"/>
<evidence type="ECO:0000313" key="2">
    <source>
        <dbReference type="Proteomes" id="UP000242951"/>
    </source>
</evidence>
<gene>
    <name evidence="1" type="ORF">BPMI_02212</name>
</gene>
<dbReference type="EMBL" id="LELG01000201">
    <property type="protein sequence ID" value="KMQ79992.1"/>
    <property type="molecule type" value="Genomic_DNA"/>
</dbReference>
<dbReference type="Proteomes" id="UP000242951">
    <property type="component" value="Unassembled WGS sequence"/>
</dbReference>
<keyword evidence="2" id="KW-1185">Reference proteome</keyword>
<protein>
    <submittedName>
        <fullName evidence="1">Uncharacterized protein</fullName>
    </submittedName>
</protein>
<organism evidence="1 2">
    <name type="scientific">Candidatus Burkholderia pumila</name>
    <dbReference type="NCBI Taxonomy" id="1090375"/>
    <lineage>
        <taxon>Bacteria</taxon>
        <taxon>Pseudomonadati</taxon>
        <taxon>Pseudomonadota</taxon>
        <taxon>Betaproteobacteria</taxon>
        <taxon>Burkholderiales</taxon>
        <taxon>Burkholderiaceae</taxon>
        <taxon>Burkholderia</taxon>
    </lineage>
</organism>
<sequence length="135" mass="14780">MRIARNRRDYSLTARAEANYDGQYARNIGITYQVGENNSVVGQITNNTNCTVYVSAAFKDYAADSHVSQGGATVIFDHLDPGETARFKSGGFFEAIKSAKLTTLRTVPLESWISTISAEFSSGACDNPRKIARVF</sequence>
<reference evidence="1 2" key="1">
    <citation type="submission" date="2015-06" db="EMBL/GenBank/DDBJ databases">
        <title>Comparative genomics of Burkholderia leaf nodule symbionts.</title>
        <authorList>
            <person name="Carlier A."/>
            <person name="Eberl L."/>
            <person name="Pinto-Carbo M."/>
        </authorList>
    </citation>
    <scope>NUCLEOTIDE SEQUENCE [LARGE SCALE GENOMIC DNA]</scope>
    <source>
        <strain evidence="1 2">UZHbot3</strain>
    </source>
</reference>